<feature type="transmembrane region" description="Helical" evidence="1">
    <location>
        <begin position="84"/>
        <end position="106"/>
    </location>
</feature>
<keyword evidence="3" id="KW-1185">Reference proteome</keyword>
<dbReference type="AlphaFoldDB" id="A0A7W7K4B7"/>
<protein>
    <recommendedName>
        <fullName evidence="4">Membrane protein DUF2157</fullName>
    </recommendedName>
</protein>
<feature type="transmembrane region" description="Helical" evidence="1">
    <location>
        <begin position="299"/>
        <end position="317"/>
    </location>
</feature>
<accession>A0A7W7K4B7</accession>
<dbReference type="Proteomes" id="UP000575241">
    <property type="component" value="Unassembled WGS sequence"/>
</dbReference>
<name>A0A7W7K4B7_9SPHN</name>
<evidence type="ECO:0000256" key="1">
    <source>
        <dbReference type="SAM" id="Phobius"/>
    </source>
</evidence>
<dbReference type="RefSeq" id="WP_184169373.1">
    <property type="nucleotide sequence ID" value="NZ_JACHLN010000004.1"/>
</dbReference>
<feature type="transmembrane region" description="Helical" evidence="1">
    <location>
        <begin position="158"/>
        <end position="178"/>
    </location>
</feature>
<organism evidence="2 3">
    <name type="scientific">Sphingomonas kyeonggiensis</name>
    <dbReference type="NCBI Taxonomy" id="1268553"/>
    <lineage>
        <taxon>Bacteria</taxon>
        <taxon>Pseudomonadati</taxon>
        <taxon>Pseudomonadota</taxon>
        <taxon>Alphaproteobacteria</taxon>
        <taxon>Sphingomonadales</taxon>
        <taxon>Sphingomonadaceae</taxon>
        <taxon>Sphingomonas</taxon>
    </lineage>
</organism>
<feature type="transmembrane region" description="Helical" evidence="1">
    <location>
        <begin position="272"/>
        <end position="292"/>
    </location>
</feature>
<keyword evidence="1" id="KW-1133">Transmembrane helix</keyword>
<comment type="caution">
    <text evidence="2">The sequence shown here is derived from an EMBL/GenBank/DDBJ whole genome shotgun (WGS) entry which is preliminary data.</text>
</comment>
<feature type="transmembrane region" description="Helical" evidence="1">
    <location>
        <begin position="51"/>
        <end position="72"/>
    </location>
</feature>
<feature type="transmembrane region" description="Helical" evidence="1">
    <location>
        <begin position="118"/>
        <end position="138"/>
    </location>
</feature>
<feature type="transmembrane region" description="Helical" evidence="1">
    <location>
        <begin position="185"/>
        <end position="206"/>
    </location>
</feature>
<keyword evidence="1" id="KW-0812">Transmembrane</keyword>
<feature type="transmembrane region" description="Helical" evidence="1">
    <location>
        <begin position="245"/>
        <end position="266"/>
    </location>
</feature>
<feature type="transmembrane region" description="Helical" evidence="1">
    <location>
        <begin position="212"/>
        <end position="233"/>
    </location>
</feature>
<reference evidence="2 3" key="1">
    <citation type="submission" date="2020-08" db="EMBL/GenBank/DDBJ databases">
        <title>Functional genomics of gut bacteria from endangered species of beetles.</title>
        <authorList>
            <person name="Carlos-Shanley C."/>
        </authorList>
    </citation>
    <scope>NUCLEOTIDE SEQUENCE [LARGE SCALE GENOMIC DNA]</scope>
    <source>
        <strain evidence="2 3">S00224</strain>
    </source>
</reference>
<evidence type="ECO:0000313" key="3">
    <source>
        <dbReference type="Proteomes" id="UP000575241"/>
    </source>
</evidence>
<feature type="transmembrane region" description="Helical" evidence="1">
    <location>
        <begin position="323"/>
        <end position="343"/>
    </location>
</feature>
<gene>
    <name evidence="2" type="ORF">HNP52_003855</name>
</gene>
<evidence type="ECO:0000313" key="2">
    <source>
        <dbReference type="EMBL" id="MBB4840758.1"/>
    </source>
</evidence>
<proteinExistence type="predicted"/>
<sequence length="369" mass="39188">MYSESDLASAVEAGALSPAAANALRNYVAERRSAPAVDEEHFKLLTGFNDIFVAIAAALILVAAARIGAYFGELLIGPGPEPRIIGGNMIGGGLAVAASSWMLAEYFTAKRRMALPSILLLFGFVGGVGAALSGIFAANIPWIEEQMHLASDLQRQQLGAGIAAIVGLLTALATWIHWKRFMVPITVAAGGLVIAGMGVAIVLALVPNAKDWVNEMLLVAGVAMFFFAMRWDMTDRERRTRRSDVAFWLHLAAAPLIAHPVFHMLGVFDGEVTGPVAAVVIALYIAFAFVALAVDRRALLVSSLIYVLWAMYALFQATGAVELAAALTALVIGSALLLLSAFWQPVRRIVVGLLGGLEERLPPTQLVTA</sequence>
<dbReference type="EMBL" id="JACHLN010000004">
    <property type="protein sequence ID" value="MBB4840758.1"/>
    <property type="molecule type" value="Genomic_DNA"/>
</dbReference>
<evidence type="ECO:0008006" key="4">
    <source>
        <dbReference type="Google" id="ProtNLM"/>
    </source>
</evidence>
<keyword evidence="1" id="KW-0472">Membrane</keyword>